<protein>
    <submittedName>
        <fullName evidence="1">Retrovirus-related Pol polyprotein from transposon TNT 1-94</fullName>
    </submittedName>
</protein>
<comment type="caution">
    <text evidence="1">The sequence shown here is derived from an EMBL/GenBank/DDBJ whole genome shotgun (WGS) entry which is preliminary data.</text>
</comment>
<gene>
    <name evidence="1" type="primary">POLX_1633</name>
    <name evidence="1" type="ORF">NPIL_611571</name>
</gene>
<evidence type="ECO:0000313" key="1">
    <source>
        <dbReference type="EMBL" id="GFT55214.1"/>
    </source>
</evidence>
<reference evidence="1" key="1">
    <citation type="submission" date="2020-08" db="EMBL/GenBank/DDBJ databases">
        <title>Multicomponent nature underlies the extraordinary mechanical properties of spider dragline silk.</title>
        <authorList>
            <person name="Kono N."/>
            <person name="Nakamura H."/>
            <person name="Mori M."/>
            <person name="Yoshida Y."/>
            <person name="Ohtoshi R."/>
            <person name="Malay A.D."/>
            <person name="Moran D.A.P."/>
            <person name="Tomita M."/>
            <person name="Numata K."/>
            <person name="Arakawa K."/>
        </authorList>
    </citation>
    <scope>NUCLEOTIDE SEQUENCE</scope>
</reference>
<dbReference type="OrthoDB" id="7635258at2759"/>
<dbReference type="Proteomes" id="UP000887013">
    <property type="component" value="Unassembled WGS sequence"/>
</dbReference>
<keyword evidence="2" id="KW-1185">Reference proteome</keyword>
<accession>A0A8X6P7S6</accession>
<evidence type="ECO:0000313" key="2">
    <source>
        <dbReference type="Proteomes" id="UP000887013"/>
    </source>
</evidence>
<dbReference type="AlphaFoldDB" id="A0A8X6P7S6"/>
<dbReference type="EMBL" id="BMAW01066488">
    <property type="protein sequence ID" value="GFT55214.1"/>
    <property type="molecule type" value="Genomic_DNA"/>
</dbReference>
<sequence length="206" mass="24009">MSEDCNMNGNIAQMLELIDKRKPVREEIKDDHIAAARSENEFTPEFIKTKLTDECNRRMEQETDRNFTHAFKINVTFKRCYRNKNEKFCIFCKKSGHTGGLLTKRHNQTFGTNYDETFVPVEKHATIVAFLTAAIYKRMENEPNLHSRQEISMLMTGCKWLGEFNPAKVHISHVYFIHGRIEDVFVPEHHSGGKKYHGGVEKTDNR</sequence>
<proteinExistence type="predicted"/>
<organism evidence="1 2">
    <name type="scientific">Nephila pilipes</name>
    <name type="common">Giant wood spider</name>
    <name type="synonym">Nephila maculata</name>
    <dbReference type="NCBI Taxonomy" id="299642"/>
    <lineage>
        <taxon>Eukaryota</taxon>
        <taxon>Metazoa</taxon>
        <taxon>Ecdysozoa</taxon>
        <taxon>Arthropoda</taxon>
        <taxon>Chelicerata</taxon>
        <taxon>Arachnida</taxon>
        <taxon>Araneae</taxon>
        <taxon>Araneomorphae</taxon>
        <taxon>Entelegynae</taxon>
        <taxon>Araneoidea</taxon>
        <taxon>Nephilidae</taxon>
        <taxon>Nephila</taxon>
    </lineage>
</organism>
<name>A0A8X6P7S6_NEPPI</name>